<accession>A0A426WX83</accession>
<gene>
    <name evidence="1" type="ORF">B296_00022968</name>
</gene>
<organism evidence="1 2">
    <name type="scientific">Ensete ventricosum</name>
    <name type="common">Abyssinian banana</name>
    <name type="synonym">Musa ensete</name>
    <dbReference type="NCBI Taxonomy" id="4639"/>
    <lineage>
        <taxon>Eukaryota</taxon>
        <taxon>Viridiplantae</taxon>
        <taxon>Streptophyta</taxon>
        <taxon>Embryophyta</taxon>
        <taxon>Tracheophyta</taxon>
        <taxon>Spermatophyta</taxon>
        <taxon>Magnoliopsida</taxon>
        <taxon>Liliopsida</taxon>
        <taxon>Zingiberales</taxon>
        <taxon>Musaceae</taxon>
        <taxon>Ensete</taxon>
    </lineage>
</organism>
<sequence>MHPLRFSNSGIRAKVFVRKIGFKLRVMRLNRIESFYAFLLYFRSKRSKEEAGRPATARPPAGAAGHDLATFKGAGDCGQGPLQRGYSRLQCPPAARPQGSATRGEAIGAVHACGQPIEGRCPLPA</sequence>
<evidence type="ECO:0000313" key="1">
    <source>
        <dbReference type="EMBL" id="RRT31849.1"/>
    </source>
</evidence>
<reference evidence="1 2" key="1">
    <citation type="journal article" date="2014" name="Agronomy (Basel)">
        <title>A Draft Genome Sequence for Ensete ventricosum, the Drought-Tolerant Tree Against Hunger.</title>
        <authorList>
            <person name="Harrison J."/>
            <person name="Moore K.A."/>
            <person name="Paszkiewicz K."/>
            <person name="Jones T."/>
            <person name="Grant M."/>
            <person name="Ambacheew D."/>
            <person name="Muzemil S."/>
            <person name="Studholme D.J."/>
        </authorList>
    </citation>
    <scope>NUCLEOTIDE SEQUENCE [LARGE SCALE GENOMIC DNA]</scope>
</reference>
<evidence type="ECO:0000313" key="2">
    <source>
        <dbReference type="Proteomes" id="UP000287651"/>
    </source>
</evidence>
<dbReference type="EMBL" id="AMZH03035381">
    <property type="protein sequence ID" value="RRT31849.1"/>
    <property type="molecule type" value="Genomic_DNA"/>
</dbReference>
<proteinExistence type="predicted"/>
<protein>
    <submittedName>
        <fullName evidence="1">Uncharacterized protein</fullName>
    </submittedName>
</protein>
<comment type="caution">
    <text evidence="1">The sequence shown here is derived from an EMBL/GenBank/DDBJ whole genome shotgun (WGS) entry which is preliminary data.</text>
</comment>
<dbReference type="Proteomes" id="UP000287651">
    <property type="component" value="Unassembled WGS sequence"/>
</dbReference>
<name>A0A426WX83_ENSVE</name>
<dbReference type="AlphaFoldDB" id="A0A426WX83"/>